<evidence type="ECO:0000256" key="3">
    <source>
        <dbReference type="ARBA" id="ARBA00022837"/>
    </source>
</evidence>
<protein>
    <recommendedName>
        <fullName evidence="4">EF-hand domain-containing protein</fullName>
    </recommendedName>
</protein>
<dbReference type="FunFam" id="1.10.238.10:FF:000089">
    <property type="entry name" value="calmodulin-like protein 3"/>
    <property type="match status" value="1"/>
</dbReference>
<dbReference type="Pfam" id="PF13499">
    <property type="entry name" value="EF-hand_7"/>
    <property type="match status" value="2"/>
</dbReference>
<dbReference type="FunFam" id="1.10.238.10:FF:000178">
    <property type="entry name" value="Calmodulin-2 A"/>
    <property type="match status" value="1"/>
</dbReference>
<dbReference type="Gene3D" id="1.10.238.10">
    <property type="entry name" value="EF-hand"/>
    <property type="match status" value="2"/>
</dbReference>
<feature type="domain" description="EF-hand" evidence="4">
    <location>
        <begin position="29"/>
        <end position="64"/>
    </location>
</feature>
<dbReference type="PROSITE" id="PS00018">
    <property type="entry name" value="EF_HAND_1"/>
    <property type="match status" value="4"/>
</dbReference>
<evidence type="ECO:0000313" key="5">
    <source>
        <dbReference type="EMBL" id="EFJ17832.1"/>
    </source>
</evidence>
<gene>
    <name evidence="5" type="ORF">SELMODRAFT_233632</name>
</gene>
<organism evidence="6">
    <name type="scientific">Selaginella moellendorffii</name>
    <name type="common">Spikemoss</name>
    <dbReference type="NCBI Taxonomy" id="88036"/>
    <lineage>
        <taxon>Eukaryota</taxon>
        <taxon>Viridiplantae</taxon>
        <taxon>Streptophyta</taxon>
        <taxon>Embryophyta</taxon>
        <taxon>Tracheophyta</taxon>
        <taxon>Lycopodiopsida</taxon>
        <taxon>Selaginellales</taxon>
        <taxon>Selaginellaceae</taxon>
        <taxon>Selaginella</taxon>
    </lineage>
</organism>
<evidence type="ECO:0000256" key="1">
    <source>
        <dbReference type="ARBA" id="ARBA00022723"/>
    </source>
</evidence>
<dbReference type="EMBL" id="GL377612">
    <property type="protein sequence ID" value="EFJ17832.1"/>
    <property type="molecule type" value="Genomic_DNA"/>
</dbReference>
<dbReference type="InterPro" id="IPR018247">
    <property type="entry name" value="EF_Hand_1_Ca_BS"/>
</dbReference>
<proteinExistence type="predicted"/>
<dbReference type="CDD" id="cd00051">
    <property type="entry name" value="EFh"/>
    <property type="match status" value="2"/>
</dbReference>
<dbReference type="STRING" id="88036.D8SCB9"/>
<sequence length="148" mass="16730">MFETFDENGDGKISCEELGNTMKKLGFEMSRSELESMVVAVDNDGDGFVDFDEFLALYSNIYYDDQHHRARDGDEQDLREAFSVFDKNKDGFITVVELQAVLNSLGLRDGGVKLADCRRMIKAVDADGDGQVNFDEFKRMMASNLLEK</sequence>
<dbReference type="PROSITE" id="PS50222">
    <property type="entry name" value="EF_HAND_2"/>
    <property type="match status" value="4"/>
</dbReference>
<reference evidence="5 6" key="1">
    <citation type="journal article" date="2011" name="Science">
        <title>The Selaginella genome identifies genetic changes associated with the evolution of vascular plants.</title>
        <authorList>
            <person name="Banks J.A."/>
            <person name="Nishiyama T."/>
            <person name="Hasebe M."/>
            <person name="Bowman J.L."/>
            <person name="Gribskov M."/>
            <person name="dePamphilis C."/>
            <person name="Albert V.A."/>
            <person name="Aono N."/>
            <person name="Aoyama T."/>
            <person name="Ambrose B.A."/>
            <person name="Ashton N.W."/>
            <person name="Axtell M.J."/>
            <person name="Barker E."/>
            <person name="Barker M.S."/>
            <person name="Bennetzen J.L."/>
            <person name="Bonawitz N.D."/>
            <person name="Chapple C."/>
            <person name="Cheng C."/>
            <person name="Correa L.G."/>
            <person name="Dacre M."/>
            <person name="DeBarry J."/>
            <person name="Dreyer I."/>
            <person name="Elias M."/>
            <person name="Engstrom E.M."/>
            <person name="Estelle M."/>
            <person name="Feng L."/>
            <person name="Finet C."/>
            <person name="Floyd S.K."/>
            <person name="Frommer W.B."/>
            <person name="Fujita T."/>
            <person name="Gramzow L."/>
            <person name="Gutensohn M."/>
            <person name="Harholt J."/>
            <person name="Hattori M."/>
            <person name="Heyl A."/>
            <person name="Hirai T."/>
            <person name="Hiwatashi Y."/>
            <person name="Ishikawa M."/>
            <person name="Iwata M."/>
            <person name="Karol K.G."/>
            <person name="Koehler B."/>
            <person name="Kolukisaoglu U."/>
            <person name="Kubo M."/>
            <person name="Kurata T."/>
            <person name="Lalonde S."/>
            <person name="Li K."/>
            <person name="Li Y."/>
            <person name="Litt A."/>
            <person name="Lyons E."/>
            <person name="Manning G."/>
            <person name="Maruyama T."/>
            <person name="Michael T.P."/>
            <person name="Mikami K."/>
            <person name="Miyazaki S."/>
            <person name="Morinaga S."/>
            <person name="Murata T."/>
            <person name="Mueller-Roeber B."/>
            <person name="Nelson D.R."/>
            <person name="Obara M."/>
            <person name="Oguri Y."/>
            <person name="Olmstead R.G."/>
            <person name="Onodera N."/>
            <person name="Petersen B.L."/>
            <person name="Pils B."/>
            <person name="Prigge M."/>
            <person name="Rensing S.A."/>
            <person name="Riano-Pachon D.M."/>
            <person name="Roberts A.W."/>
            <person name="Sato Y."/>
            <person name="Scheller H.V."/>
            <person name="Schulz B."/>
            <person name="Schulz C."/>
            <person name="Shakirov E.V."/>
            <person name="Shibagaki N."/>
            <person name="Shinohara N."/>
            <person name="Shippen D.E."/>
            <person name="Soerensen I."/>
            <person name="Sotooka R."/>
            <person name="Sugimoto N."/>
            <person name="Sugita M."/>
            <person name="Sumikawa N."/>
            <person name="Tanurdzic M."/>
            <person name="Theissen G."/>
            <person name="Ulvskov P."/>
            <person name="Wakazuki S."/>
            <person name="Weng J.K."/>
            <person name="Willats W.W."/>
            <person name="Wipf D."/>
            <person name="Wolf P.G."/>
            <person name="Yang L."/>
            <person name="Zimmer A.D."/>
            <person name="Zhu Q."/>
            <person name="Mitros T."/>
            <person name="Hellsten U."/>
            <person name="Loque D."/>
            <person name="Otillar R."/>
            <person name="Salamov A."/>
            <person name="Schmutz J."/>
            <person name="Shapiro H."/>
            <person name="Lindquist E."/>
            <person name="Lucas S."/>
            <person name="Rokhsar D."/>
            <person name="Grigoriev I.V."/>
        </authorList>
    </citation>
    <scope>NUCLEOTIDE SEQUENCE [LARGE SCALE GENOMIC DNA]</scope>
</reference>
<keyword evidence="2" id="KW-0677">Repeat</keyword>
<dbReference type="InParanoid" id="D8SCB9"/>
<dbReference type="InterPro" id="IPR002048">
    <property type="entry name" value="EF_hand_dom"/>
</dbReference>
<dbReference type="AlphaFoldDB" id="D8SCB9"/>
<dbReference type="OMA" id="NYNEFRQ"/>
<dbReference type="Proteomes" id="UP000001514">
    <property type="component" value="Unassembled WGS sequence"/>
</dbReference>
<dbReference type="HOGENOM" id="CLU_061288_20_3_1"/>
<keyword evidence="1" id="KW-0479">Metal-binding</keyword>
<dbReference type="GO" id="GO:0043226">
    <property type="term" value="C:organelle"/>
    <property type="evidence" value="ECO:0007669"/>
    <property type="project" value="UniProtKB-ARBA"/>
</dbReference>
<dbReference type="PANTHER" id="PTHR10891">
    <property type="entry name" value="EF-HAND CALCIUM-BINDING DOMAIN CONTAINING PROTEIN"/>
    <property type="match status" value="1"/>
</dbReference>
<accession>D8SCB9</accession>
<dbReference type="InterPro" id="IPR039647">
    <property type="entry name" value="EF_hand_pair_protein_CML-like"/>
</dbReference>
<dbReference type="SMART" id="SM00054">
    <property type="entry name" value="EFh"/>
    <property type="match status" value="4"/>
</dbReference>
<evidence type="ECO:0000259" key="4">
    <source>
        <dbReference type="PROSITE" id="PS50222"/>
    </source>
</evidence>
<keyword evidence="3" id="KW-0106">Calcium</keyword>
<feature type="domain" description="EF-hand" evidence="4">
    <location>
        <begin position="112"/>
        <end position="147"/>
    </location>
</feature>
<dbReference type="InterPro" id="IPR011992">
    <property type="entry name" value="EF-hand-dom_pair"/>
</dbReference>
<feature type="domain" description="EF-hand" evidence="4">
    <location>
        <begin position="73"/>
        <end position="108"/>
    </location>
</feature>
<evidence type="ECO:0000256" key="2">
    <source>
        <dbReference type="ARBA" id="ARBA00022737"/>
    </source>
</evidence>
<name>D8SCB9_SELML</name>
<evidence type="ECO:0000313" key="6">
    <source>
        <dbReference type="Proteomes" id="UP000001514"/>
    </source>
</evidence>
<feature type="domain" description="EF-hand" evidence="4">
    <location>
        <begin position="1"/>
        <end position="28"/>
    </location>
</feature>
<dbReference type="eggNOG" id="KOG0027">
    <property type="taxonomic scope" value="Eukaryota"/>
</dbReference>
<dbReference type="GO" id="GO:0005509">
    <property type="term" value="F:calcium ion binding"/>
    <property type="evidence" value="ECO:0000318"/>
    <property type="project" value="GO_Central"/>
</dbReference>
<keyword evidence="6" id="KW-1185">Reference proteome</keyword>
<dbReference type="OrthoDB" id="26525at2759"/>
<dbReference type="Gramene" id="EFJ17832">
    <property type="protein sequence ID" value="EFJ17832"/>
    <property type="gene ID" value="SELMODRAFT_233632"/>
</dbReference>
<dbReference type="KEGG" id="smo:SELMODRAFT_233632"/>
<dbReference type="SUPFAM" id="SSF47473">
    <property type="entry name" value="EF-hand"/>
    <property type="match status" value="1"/>
</dbReference>